<proteinExistence type="predicted"/>
<feature type="signal peptide" evidence="1">
    <location>
        <begin position="1"/>
        <end position="25"/>
    </location>
</feature>
<evidence type="ECO:0000313" key="3">
    <source>
        <dbReference type="EMBL" id="SEH69507.1"/>
    </source>
</evidence>
<feature type="chain" id="PRO_5010263769" description="Dockerin domain-containing protein" evidence="1">
    <location>
        <begin position="26"/>
        <end position="331"/>
    </location>
</feature>
<accession>A0A1H6KDH5</accession>
<evidence type="ECO:0000259" key="2">
    <source>
        <dbReference type="PROSITE" id="PS51766"/>
    </source>
</evidence>
<dbReference type="Proteomes" id="UP000183190">
    <property type="component" value="Unassembled WGS sequence"/>
</dbReference>
<organism evidence="3 4">
    <name type="scientific">Ruminococcus flavefaciens</name>
    <dbReference type="NCBI Taxonomy" id="1265"/>
    <lineage>
        <taxon>Bacteria</taxon>
        <taxon>Bacillati</taxon>
        <taxon>Bacillota</taxon>
        <taxon>Clostridia</taxon>
        <taxon>Eubacteriales</taxon>
        <taxon>Oscillospiraceae</taxon>
        <taxon>Ruminococcus</taxon>
    </lineage>
</organism>
<dbReference type="InterPro" id="IPR016134">
    <property type="entry name" value="Dockerin_dom"/>
</dbReference>
<feature type="domain" description="Dockerin" evidence="2">
    <location>
        <begin position="257"/>
        <end position="331"/>
    </location>
</feature>
<dbReference type="OrthoDB" id="1817745at2"/>
<dbReference type="InterPro" id="IPR036439">
    <property type="entry name" value="Dockerin_dom_sf"/>
</dbReference>
<gene>
    <name evidence="3" type="ORF">SAMN02910265_02184</name>
</gene>
<keyword evidence="1" id="KW-0732">Signal</keyword>
<protein>
    <recommendedName>
        <fullName evidence="2">Dockerin domain-containing protein</fullName>
    </recommendedName>
</protein>
<dbReference type="EMBL" id="FNWV01000007">
    <property type="protein sequence ID" value="SEH69507.1"/>
    <property type="molecule type" value="Genomic_DNA"/>
</dbReference>
<name>A0A1H6KDH5_RUMFL</name>
<dbReference type="PROSITE" id="PS51766">
    <property type="entry name" value="DOCKERIN"/>
    <property type="match status" value="1"/>
</dbReference>
<dbReference type="GO" id="GO:0000272">
    <property type="term" value="P:polysaccharide catabolic process"/>
    <property type="evidence" value="ECO:0007669"/>
    <property type="project" value="InterPro"/>
</dbReference>
<sequence length="331" mass="35489">MKNIVTIMAALGIMFTSVPVSTAYAADAAQTSVVSEASPATTDIEHLAGQWKYQASDTDLYVSISPTDYGTFDINKDGTYTFTDNNGKKTSGTVKFSVETIGGTPFQCISLYEGQERMFGGYYHSDDPDIIYHGNNHFSRIIRKEAAEAKMSDFVGSWKYQESNGNSTVDVSAKDAGSMEINADGTYKFTKNDGVAETGKVYLGDETIGGTVLTTLRFYNGSEQKFSATYLSERPDELHIGNGGMMRLVKESAAAAKVKGNGDANCDGNTDMSDVVLIMQALSNPNKYGTEGTAAEHITAAGVKNGDVDGDGLTVNDALQIQKYLLGELSL</sequence>
<evidence type="ECO:0000313" key="4">
    <source>
        <dbReference type="Proteomes" id="UP000183190"/>
    </source>
</evidence>
<dbReference type="Gene3D" id="1.10.1330.10">
    <property type="entry name" value="Dockerin domain"/>
    <property type="match status" value="1"/>
</dbReference>
<dbReference type="SUPFAM" id="SSF63446">
    <property type="entry name" value="Type I dockerin domain"/>
    <property type="match status" value="1"/>
</dbReference>
<reference evidence="3 4" key="1">
    <citation type="submission" date="2016-10" db="EMBL/GenBank/DDBJ databases">
        <authorList>
            <person name="de Groot N.N."/>
        </authorList>
    </citation>
    <scope>NUCLEOTIDE SEQUENCE [LARGE SCALE GENOMIC DNA]</scope>
    <source>
        <strain evidence="3 4">YAD2003</strain>
    </source>
</reference>
<dbReference type="RefSeq" id="WP_074717293.1">
    <property type="nucleotide sequence ID" value="NZ_FNWV01000007.1"/>
</dbReference>
<dbReference type="AlphaFoldDB" id="A0A1H6KDH5"/>
<dbReference type="CDD" id="cd14256">
    <property type="entry name" value="Dockerin_I"/>
    <property type="match status" value="1"/>
</dbReference>
<evidence type="ECO:0000256" key="1">
    <source>
        <dbReference type="SAM" id="SignalP"/>
    </source>
</evidence>